<dbReference type="SUPFAM" id="SSF47986">
    <property type="entry name" value="DEATH domain"/>
    <property type="match status" value="1"/>
</dbReference>
<dbReference type="Gene3D" id="1.10.533.10">
    <property type="entry name" value="Death Domain, Fas"/>
    <property type="match status" value="1"/>
</dbReference>
<dbReference type="eggNOG" id="KOG0817">
    <property type="taxonomic scope" value="Eukaryota"/>
</dbReference>
<sequence length="801" mass="90464">MLMNINGHIMDERYRDTNGRTVLHCAVRHIDVVKYLINECNCDIMTTDKDGQTPLHVAATCSTHEVIELLLSTGNFDPLAKDDEGKTPLQLVKERRYDSDTVIAIFKKFGDIKISHPIDSYVNVLLVGNPGAGKSTLSHVINDTATGPFVLGSFRNVAGVVPCTAGVIPYKIQHKTLGNIILHDFAGHSEYYSSHSAVIENLLQGSGGVFLIVVNLLEKEAVKQLHQWLTVVRIEAQKALNQCHVIVIVSHVDEINNSVKRRKEEIQEITVRERCDSVFLDCRKLGGSGVDSFFNKLSSLCESVRSTSGRNKFSLYHHEMYRLLVEKKKNILTSTDVMSAGQDNYVIPDRKEDVLDVLHLLQSTGLISVLKSEEKVWVVVNKGILLTEVNGILFAPETFKEHVDIASNTGIVSVSDLTRLFSDYHPGMLIHFLMKMELCQELDPSFLRMTNLYQLGVEGKEGGIDRRGERLLFFPCLLSTDRPDEMTSQVYQFGWCLQCTSKHHFFPPRYFHVLSLHLAFKFSLSKGNKKLAEKLSRKCKFWSNGLHWFNGYGVGSLVEIVNERQCVLVMMSYEKGCSDNMVSLRRDVIGEVMSVYNESCPSLVVKELVIDPKELAYPMNTPRERTVYDVCDLLSAIEEGRPFHRRRRDKGQARLKEILPDESLSDISTLSLLGGRNIKEMIEITEEFKTTLAAVKLDIKDLDIVIKVLTSDQHLPCSVWHALGLQLGLYDDRLKDIKADYHGQSVECFHECMSAWLRGEDKVREKGGPSWSSLATALDTIEEKSIASYIRKNIVMYNCLV</sequence>
<evidence type="ECO:0000256" key="1">
    <source>
        <dbReference type="PROSITE-ProRule" id="PRU00023"/>
    </source>
</evidence>
<reference evidence="3" key="1">
    <citation type="submission" date="2017-05" db="UniProtKB">
        <authorList>
            <consortium name="EnsemblMetazoa"/>
        </authorList>
    </citation>
    <scope>IDENTIFICATION</scope>
</reference>
<dbReference type="Gene3D" id="1.25.40.20">
    <property type="entry name" value="Ankyrin repeat-containing domain"/>
    <property type="match status" value="2"/>
</dbReference>
<dbReference type="PANTHER" id="PTHR47679">
    <property type="entry name" value="PROTEIN TORNADO 1"/>
    <property type="match status" value="1"/>
</dbReference>
<proteinExistence type="predicted"/>
<dbReference type="AlphaFoldDB" id="A0A1X7TER8"/>
<dbReference type="PROSITE" id="PS50017">
    <property type="entry name" value="DEATH_DOMAIN"/>
    <property type="match status" value="1"/>
</dbReference>
<dbReference type="Gene3D" id="3.40.50.300">
    <property type="entry name" value="P-loop containing nucleotide triphosphate hydrolases"/>
    <property type="match status" value="1"/>
</dbReference>
<dbReference type="SMART" id="SM00248">
    <property type="entry name" value="ANK"/>
    <property type="match status" value="4"/>
</dbReference>
<protein>
    <recommendedName>
        <fullName evidence="2">Death domain-containing protein</fullName>
    </recommendedName>
</protein>
<dbReference type="GO" id="GO:0007165">
    <property type="term" value="P:signal transduction"/>
    <property type="evidence" value="ECO:0007669"/>
    <property type="project" value="InterPro"/>
</dbReference>
<dbReference type="OrthoDB" id="1896366at2759"/>
<name>A0A1X7TER8_AMPQE</name>
<dbReference type="CDD" id="cd01670">
    <property type="entry name" value="Death"/>
    <property type="match status" value="1"/>
</dbReference>
<dbReference type="SUPFAM" id="SSF52540">
    <property type="entry name" value="P-loop containing nucleoside triphosphate hydrolases"/>
    <property type="match status" value="1"/>
</dbReference>
<accession>A0A1X7TER8</accession>
<dbReference type="InParanoid" id="A0A1X7TER8"/>
<dbReference type="InterPro" id="IPR036770">
    <property type="entry name" value="Ankyrin_rpt-contain_sf"/>
</dbReference>
<dbReference type="InterPro" id="IPR002110">
    <property type="entry name" value="Ankyrin_rpt"/>
</dbReference>
<evidence type="ECO:0000313" key="3">
    <source>
        <dbReference type="EnsemblMetazoa" id="Aqu2.1.13111_001"/>
    </source>
</evidence>
<dbReference type="SUPFAM" id="SSF48403">
    <property type="entry name" value="Ankyrin repeat"/>
    <property type="match status" value="1"/>
</dbReference>
<evidence type="ECO:0000259" key="2">
    <source>
        <dbReference type="PROSITE" id="PS50017"/>
    </source>
</evidence>
<dbReference type="CDD" id="cd00882">
    <property type="entry name" value="Ras_like_GTPase"/>
    <property type="match status" value="1"/>
</dbReference>
<feature type="domain" description="Death" evidence="2">
    <location>
        <begin position="720"/>
        <end position="794"/>
    </location>
</feature>
<keyword evidence="1" id="KW-0040">ANK repeat</keyword>
<dbReference type="InterPro" id="IPR027417">
    <property type="entry name" value="P-loop_NTPase"/>
</dbReference>
<dbReference type="InterPro" id="IPR011029">
    <property type="entry name" value="DEATH-like_dom_sf"/>
</dbReference>
<dbReference type="EnsemblMetazoa" id="Aqu2.1.13111_001">
    <property type="protein sequence ID" value="Aqu2.1.13111_001"/>
    <property type="gene ID" value="Aqu2.1.13111"/>
</dbReference>
<dbReference type="STRING" id="400682.A0A1X7TER8"/>
<dbReference type="InterPro" id="IPR000488">
    <property type="entry name" value="Death_dom"/>
</dbReference>
<dbReference type="Pfam" id="PF12796">
    <property type="entry name" value="Ank_2"/>
    <property type="match status" value="1"/>
</dbReference>
<dbReference type="PROSITE" id="PS50088">
    <property type="entry name" value="ANK_REPEAT"/>
    <property type="match status" value="1"/>
</dbReference>
<feature type="repeat" description="ANK" evidence="1">
    <location>
        <begin position="50"/>
        <end position="74"/>
    </location>
</feature>
<organism evidence="3">
    <name type="scientific">Amphimedon queenslandica</name>
    <name type="common">Sponge</name>
    <dbReference type="NCBI Taxonomy" id="400682"/>
    <lineage>
        <taxon>Eukaryota</taxon>
        <taxon>Metazoa</taxon>
        <taxon>Porifera</taxon>
        <taxon>Demospongiae</taxon>
        <taxon>Heteroscleromorpha</taxon>
        <taxon>Haplosclerida</taxon>
        <taxon>Niphatidae</taxon>
        <taxon>Amphimedon</taxon>
    </lineage>
</organism>
<dbReference type="PROSITE" id="PS50297">
    <property type="entry name" value="ANK_REP_REGION"/>
    <property type="match status" value="1"/>
</dbReference>
<dbReference type="PANTHER" id="PTHR47679:SF2">
    <property type="entry name" value="C-TERMINAL OF ROC (COR) DOMAIN-CONTAINING PROTEIN"/>
    <property type="match status" value="1"/>
</dbReference>